<reference evidence="1 2" key="1">
    <citation type="submission" date="2024-10" db="EMBL/GenBank/DDBJ databases">
        <title>The Natural Products Discovery Center: Release of the First 8490 Sequenced Strains for Exploring Actinobacteria Biosynthetic Diversity.</title>
        <authorList>
            <person name="Kalkreuter E."/>
            <person name="Kautsar S.A."/>
            <person name="Yang D."/>
            <person name="Bader C.D."/>
            <person name="Teijaro C.N."/>
            <person name="Fluegel L."/>
            <person name="Davis C.M."/>
            <person name="Simpson J.R."/>
            <person name="Lauterbach L."/>
            <person name="Steele A.D."/>
            <person name="Gui C."/>
            <person name="Meng S."/>
            <person name="Li G."/>
            <person name="Viehrig K."/>
            <person name="Ye F."/>
            <person name="Su P."/>
            <person name="Kiefer A.F."/>
            <person name="Nichols A."/>
            <person name="Cepeda A.J."/>
            <person name="Yan W."/>
            <person name="Fan B."/>
            <person name="Jiang Y."/>
            <person name="Adhikari A."/>
            <person name="Zheng C.-J."/>
            <person name="Schuster L."/>
            <person name="Cowan T.M."/>
            <person name="Smanski M.J."/>
            <person name="Chevrette M.G."/>
            <person name="De Carvalho L.P.S."/>
            <person name="Shen B."/>
        </authorList>
    </citation>
    <scope>NUCLEOTIDE SEQUENCE [LARGE SCALE GENOMIC DNA]</scope>
    <source>
        <strain evidence="1 2">NPDC048229</strain>
    </source>
</reference>
<organism evidence="1 2">
    <name type="scientific">Streptomyces omiyaensis</name>
    <dbReference type="NCBI Taxonomy" id="68247"/>
    <lineage>
        <taxon>Bacteria</taxon>
        <taxon>Bacillati</taxon>
        <taxon>Actinomycetota</taxon>
        <taxon>Actinomycetes</taxon>
        <taxon>Kitasatosporales</taxon>
        <taxon>Streptomycetaceae</taxon>
        <taxon>Streptomyces</taxon>
    </lineage>
</organism>
<comment type="caution">
    <text evidence="1">The sequence shown here is derived from an EMBL/GenBank/DDBJ whole genome shotgun (WGS) entry which is preliminary data.</text>
</comment>
<name>A0ABW7BJ52_9ACTN</name>
<gene>
    <name evidence="1" type="ORF">ACGFYS_01300</name>
</gene>
<dbReference type="EMBL" id="JBICZW010000001">
    <property type="protein sequence ID" value="MFG3187557.1"/>
    <property type="molecule type" value="Genomic_DNA"/>
</dbReference>
<protein>
    <submittedName>
        <fullName evidence="1">Uncharacterized protein</fullName>
    </submittedName>
</protein>
<keyword evidence="2" id="KW-1185">Reference proteome</keyword>
<dbReference type="Proteomes" id="UP001604282">
    <property type="component" value="Unassembled WGS sequence"/>
</dbReference>
<sequence>MNARALSDLAAPLTALIVLDTKFSHLPAPNVDFCPVYPDRLRLSLHDDLGAFEAWREALNIDPAMVVHRVQGGGGTLVLKVHGRFAGADIELVGFAPVPEREAAELGLEAVS</sequence>
<proteinExistence type="predicted"/>
<evidence type="ECO:0000313" key="1">
    <source>
        <dbReference type="EMBL" id="MFG3187557.1"/>
    </source>
</evidence>
<evidence type="ECO:0000313" key="2">
    <source>
        <dbReference type="Proteomes" id="UP001604282"/>
    </source>
</evidence>
<dbReference type="RefSeq" id="WP_392878761.1">
    <property type="nucleotide sequence ID" value="NZ_JBICZW010000001.1"/>
</dbReference>
<accession>A0ABW7BJ52</accession>